<protein>
    <submittedName>
        <fullName evidence="2">Uncharacterized protein</fullName>
    </submittedName>
</protein>
<dbReference type="EMBL" id="CP025257">
    <property type="protein sequence ID" value="AUF83847.1"/>
    <property type="molecule type" value="Genomic_DNA"/>
</dbReference>
<keyword evidence="1" id="KW-0472">Membrane</keyword>
<feature type="transmembrane region" description="Helical" evidence="1">
    <location>
        <begin position="12"/>
        <end position="34"/>
    </location>
</feature>
<sequence>MKLKIDKTTYLNWRSLLCMTMFIIITVIIFQDFIHKLITIDTLTYKADDGTDVKTWGYFLGDGKTMYYDRAGFIVNYFSFFTIQTNIMIAVWFFVLALFNSKVGKIKLISPTYSIAIATYISVTMLIYNTMLLPIHVPKDGLDWFRQLSLHLIAPLVMICYTLFELKPDGVIPVKEFAKKYLWKLYIYPIAYLIVSLIRGEIRRAGGWPRFTSYPYFFLEIHEKEAIKGVPIHGAVWLLIAAIFIIVIIAGLSLGFTKILNNRVSKAKVTNVIVEAN</sequence>
<feature type="transmembrane region" description="Helical" evidence="1">
    <location>
        <begin position="185"/>
        <end position="202"/>
    </location>
</feature>
<keyword evidence="1" id="KW-1133">Transmembrane helix</keyword>
<reference evidence="2 3" key="1">
    <citation type="submission" date="2017-12" db="EMBL/GenBank/DDBJ databases">
        <title>Mesoplasma syrphidae YJS, Complete Genome.</title>
        <authorList>
            <person name="Knight T.F."/>
            <person name="Citino T."/>
            <person name="Rubinstein R."/>
            <person name="Neuschaefer Z."/>
        </authorList>
    </citation>
    <scope>NUCLEOTIDE SEQUENCE [LARGE SCALE GENOMIC DNA]</scope>
    <source>
        <strain evidence="2 3">YJS</strain>
    </source>
</reference>
<accession>A0A2K9C6D3</accession>
<feature type="transmembrane region" description="Helical" evidence="1">
    <location>
        <begin position="144"/>
        <end position="164"/>
    </location>
</feature>
<evidence type="ECO:0000313" key="3">
    <source>
        <dbReference type="Proteomes" id="UP000233419"/>
    </source>
</evidence>
<evidence type="ECO:0000313" key="2">
    <source>
        <dbReference type="EMBL" id="AUF83847.1"/>
    </source>
</evidence>
<dbReference type="OrthoDB" id="389275at2"/>
<feature type="transmembrane region" description="Helical" evidence="1">
    <location>
        <begin position="235"/>
        <end position="256"/>
    </location>
</feature>
<dbReference type="KEGG" id="msyr:CXP39_03590"/>
<dbReference type="Proteomes" id="UP000233419">
    <property type="component" value="Chromosome"/>
</dbReference>
<feature type="transmembrane region" description="Helical" evidence="1">
    <location>
        <begin position="111"/>
        <end position="132"/>
    </location>
</feature>
<gene>
    <name evidence="2" type="ORF">CXP39_03590</name>
</gene>
<proteinExistence type="predicted"/>
<keyword evidence="1" id="KW-0812">Transmembrane</keyword>
<dbReference type="AlphaFoldDB" id="A0A2K9C6D3"/>
<dbReference type="InterPro" id="IPR049713">
    <property type="entry name" value="Pr6Pr-like"/>
</dbReference>
<dbReference type="NCBIfam" id="NF038065">
    <property type="entry name" value="Pr6Pr"/>
    <property type="match status" value="1"/>
</dbReference>
<name>A0A2K9C6D3_9MOLU</name>
<keyword evidence="3" id="KW-1185">Reference proteome</keyword>
<feature type="transmembrane region" description="Helical" evidence="1">
    <location>
        <begin position="74"/>
        <end position="99"/>
    </location>
</feature>
<dbReference type="RefSeq" id="WP_027048232.1">
    <property type="nucleotide sequence ID" value="NZ_CP025257.1"/>
</dbReference>
<organism evidence="2 3">
    <name type="scientific">Mesoplasma syrphidae</name>
    <dbReference type="NCBI Taxonomy" id="225999"/>
    <lineage>
        <taxon>Bacteria</taxon>
        <taxon>Bacillati</taxon>
        <taxon>Mycoplasmatota</taxon>
        <taxon>Mollicutes</taxon>
        <taxon>Entomoplasmatales</taxon>
        <taxon>Entomoplasmataceae</taxon>
        <taxon>Mesoplasma</taxon>
    </lineage>
</organism>
<evidence type="ECO:0000256" key="1">
    <source>
        <dbReference type="SAM" id="Phobius"/>
    </source>
</evidence>